<protein>
    <submittedName>
        <fullName evidence="5">Type II secretion system protein E</fullName>
    </submittedName>
</protein>
<evidence type="ECO:0000256" key="3">
    <source>
        <dbReference type="ARBA" id="ARBA00022840"/>
    </source>
</evidence>
<evidence type="ECO:0000259" key="4">
    <source>
        <dbReference type="PROSITE" id="PS00662"/>
    </source>
</evidence>
<keyword evidence="2" id="KW-0547">Nucleotide-binding</keyword>
<organism evidence="5 6">
    <name type="scientific">Aeoliella mucimassa</name>
    <dbReference type="NCBI Taxonomy" id="2527972"/>
    <lineage>
        <taxon>Bacteria</taxon>
        <taxon>Pseudomonadati</taxon>
        <taxon>Planctomycetota</taxon>
        <taxon>Planctomycetia</taxon>
        <taxon>Pirellulales</taxon>
        <taxon>Lacipirellulaceae</taxon>
        <taxon>Aeoliella</taxon>
    </lineage>
</organism>
<reference evidence="5 6" key="1">
    <citation type="submission" date="2019-02" db="EMBL/GenBank/DDBJ databases">
        <title>Deep-cultivation of Planctomycetes and their phenomic and genomic characterization uncovers novel biology.</title>
        <authorList>
            <person name="Wiegand S."/>
            <person name="Jogler M."/>
            <person name="Boedeker C."/>
            <person name="Pinto D."/>
            <person name="Vollmers J."/>
            <person name="Rivas-Marin E."/>
            <person name="Kohn T."/>
            <person name="Peeters S.H."/>
            <person name="Heuer A."/>
            <person name="Rast P."/>
            <person name="Oberbeckmann S."/>
            <person name="Bunk B."/>
            <person name="Jeske O."/>
            <person name="Meyerdierks A."/>
            <person name="Storesund J.E."/>
            <person name="Kallscheuer N."/>
            <person name="Luecker S."/>
            <person name="Lage O.M."/>
            <person name="Pohl T."/>
            <person name="Merkel B.J."/>
            <person name="Hornburger P."/>
            <person name="Mueller R.-W."/>
            <person name="Bruemmer F."/>
            <person name="Labrenz M."/>
            <person name="Spormann A.M."/>
            <person name="Op den Camp H."/>
            <person name="Overmann J."/>
            <person name="Amann R."/>
            <person name="Jetten M.S.M."/>
            <person name="Mascher T."/>
            <person name="Medema M.H."/>
            <person name="Devos D.P."/>
            <person name="Kaster A.-K."/>
            <person name="Ovreas L."/>
            <person name="Rohde M."/>
            <person name="Galperin M.Y."/>
            <person name="Jogler C."/>
        </authorList>
    </citation>
    <scope>NUCLEOTIDE SEQUENCE [LARGE SCALE GENOMIC DNA]</scope>
    <source>
        <strain evidence="5 6">Pan181</strain>
    </source>
</reference>
<dbReference type="PROSITE" id="PS00662">
    <property type="entry name" value="T2SP_E"/>
    <property type="match status" value="1"/>
</dbReference>
<dbReference type="EMBL" id="CP036278">
    <property type="protein sequence ID" value="QDU57119.1"/>
    <property type="molecule type" value="Genomic_DNA"/>
</dbReference>
<dbReference type="Gene3D" id="3.40.50.300">
    <property type="entry name" value="P-loop containing nucleotide triphosphate hydrolases"/>
    <property type="match status" value="1"/>
</dbReference>
<accession>A0A518AQW3</accession>
<comment type="similarity">
    <text evidence="1">Belongs to the GSP E family.</text>
</comment>
<dbReference type="SUPFAM" id="SSF52540">
    <property type="entry name" value="P-loop containing nucleoside triphosphate hydrolases"/>
    <property type="match status" value="1"/>
</dbReference>
<sequence length="201" mass="21662">MASDNDYGLGFANALKYIMRQDPDVIMVGEIRDHETATTSVQAALTGHLLISTLHTNDAVGAVARLNDLGVDNFKIGGALLGSVAQRLLRSICPECKEPADPNPSLLQALAKNCPVDKNPVYFRGRGCKKCLGTGYLGRIPIYEIMVITPELSDGIEKGLPANRLREIAISQGMVELATAGLEQVFAGRTTLEEVYYKVNG</sequence>
<evidence type="ECO:0000313" key="5">
    <source>
        <dbReference type="EMBL" id="QDU57119.1"/>
    </source>
</evidence>
<dbReference type="GO" id="GO:0005886">
    <property type="term" value="C:plasma membrane"/>
    <property type="evidence" value="ECO:0007669"/>
    <property type="project" value="TreeGrafter"/>
</dbReference>
<evidence type="ECO:0000313" key="6">
    <source>
        <dbReference type="Proteomes" id="UP000315750"/>
    </source>
</evidence>
<dbReference type="Pfam" id="PF00437">
    <property type="entry name" value="T2SSE"/>
    <property type="match status" value="1"/>
</dbReference>
<dbReference type="AlphaFoldDB" id="A0A518AQW3"/>
<dbReference type="Proteomes" id="UP000315750">
    <property type="component" value="Chromosome"/>
</dbReference>
<dbReference type="PANTHER" id="PTHR30258">
    <property type="entry name" value="TYPE II SECRETION SYSTEM PROTEIN GSPE-RELATED"/>
    <property type="match status" value="1"/>
</dbReference>
<evidence type="ECO:0000256" key="1">
    <source>
        <dbReference type="ARBA" id="ARBA00006611"/>
    </source>
</evidence>
<gene>
    <name evidence="5" type="primary">gspE</name>
    <name evidence="5" type="ORF">Pan181_33330</name>
</gene>
<name>A0A518AQW3_9BACT</name>
<evidence type="ECO:0000256" key="2">
    <source>
        <dbReference type="ARBA" id="ARBA00022741"/>
    </source>
</evidence>
<dbReference type="InterPro" id="IPR001482">
    <property type="entry name" value="T2SS/T4SS_dom"/>
</dbReference>
<feature type="domain" description="Bacterial type II secretion system protein E" evidence="4">
    <location>
        <begin position="19"/>
        <end position="33"/>
    </location>
</feature>
<dbReference type="GO" id="GO:0005524">
    <property type="term" value="F:ATP binding"/>
    <property type="evidence" value="ECO:0007669"/>
    <property type="project" value="UniProtKB-KW"/>
</dbReference>
<dbReference type="KEGG" id="amuc:Pan181_33330"/>
<proteinExistence type="inferred from homology"/>
<dbReference type="GO" id="GO:0016887">
    <property type="term" value="F:ATP hydrolysis activity"/>
    <property type="evidence" value="ECO:0007669"/>
    <property type="project" value="TreeGrafter"/>
</dbReference>
<dbReference type="InterPro" id="IPR027417">
    <property type="entry name" value="P-loop_NTPase"/>
</dbReference>
<keyword evidence="3" id="KW-0067">ATP-binding</keyword>
<keyword evidence="6" id="KW-1185">Reference proteome</keyword>
<dbReference type="PANTHER" id="PTHR30258:SF1">
    <property type="entry name" value="PROTEIN TRANSPORT PROTEIN HOFB HOMOLOG"/>
    <property type="match status" value="1"/>
</dbReference>